<gene>
    <name evidence="2" type="ORF">Ga0080559_TMP1984</name>
</gene>
<evidence type="ECO:0000256" key="1">
    <source>
        <dbReference type="SAM" id="MobiDB-lite"/>
    </source>
</evidence>
<dbReference type="InterPro" id="IPR011049">
    <property type="entry name" value="Serralysin-like_metalloprot_C"/>
</dbReference>
<dbReference type="Proteomes" id="UP000186559">
    <property type="component" value="Chromosome"/>
</dbReference>
<dbReference type="InterPro" id="IPR036514">
    <property type="entry name" value="SGNH_hydro_sf"/>
</dbReference>
<dbReference type="STRING" id="1229727.Ga0080559_TMP1984"/>
<proteinExistence type="predicted"/>
<name>A0A1U7D3Y1_9RHOB</name>
<dbReference type="Gene3D" id="2.150.10.10">
    <property type="entry name" value="Serralysin-like metalloprotease, C-terminal"/>
    <property type="match status" value="1"/>
</dbReference>
<accession>A0A1U7D3Y1</accession>
<dbReference type="SUPFAM" id="SSF51120">
    <property type="entry name" value="beta-Roll"/>
    <property type="match status" value="1"/>
</dbReference>
<dbReference type="InterPro" id="IPR018511">
    <property type="entry name" value="Hemolysin-typ_Ca-bd_CS"/>
</dbReference>
<dbReference type="PROSITE" id="PS00330">
    <property type="entry name" value="HEMOLYSIN_CALCIUM"/>
    <property type="match status" value="1"/>
</dbReference>
<dbReference type="KEGG" id="tpro:Ga0080559_TMP1984"/>
<dbReference type="Pfam" id="PF00353">
    <property type="entry name" value="HemolysinCabind"/>
    <property type="match status" value="1"/>
</dbReference>
<reference evidence="2 3" key="1">
    <citation type="submission" date="2016-03" db="EMBL/GenBank/DDBJ databases">
        <title>Deep-sea bacteria in the southern Pacific.</title>
        <authorList>
            <person name="Tang K."/>
        </authorList>
    </citation>
    <scope>NUCLEOTIDE SEQUENCE [LARGE SCALE GENOMIC DNA]</scope>
    <source>
        <strain evidence="2 3">JLT2016</strain>
    </source>
</reference>
<organism evidence="2 3">
    <name type="scientific">Salipiger profundus</name>
    <dbReference type="NCBI Taxonomy" id="1229727"/>
    <lineage>
        <taxon>Bacteria</taxon>
        <taxon>Pseudomonadati</taxon>
        <taxon>Pseudomonadota</taxon>
        <taxon>Alphaproteobacteria</taxon>
        <taxon>Rhodobacterales</taxon>
        <taxon>Roseobacteraceae</taxon>
        <taxon>Salipiger</taxon>
    </lineage>
</organism>
<keyword evidence="3" id="KW-1185">Reference proteome</keyword>
<feature type="region of interest" description="Disordered" evidence="1">
    <location>
        <begin position="275"/>
        <end position="308"/>
    </location>
</feature>
<protein>
    <recommendedName>
        <fullName evidence="4">Calcium-binding protein</fullName>
    </recommendedName>
</protein>
<evidence type="ECO:0000313" key="3">
    <source>
        <dbReference type="Proteomes" id="UP000186559"/>
    </source>
</evidence>
<evidence type="ECO:0000313" key="2">
    <source>
        <dbReference type="EMBL" id="APX22780.1"/>
    </source>
</evidence>
<dbReference type="EMBL" id="CP014796">
    <property type="protein sequence ID" value="APX22780.1"/>
    <property type="molecule type" value="Genomic_DNA"/>
</dbReference>
<dbReference type="GO" id="GO:0016788">
    <property type="term" value="F:hydrolase activity, acting on ester bonds"/>
    <property type="evidence" value="ECO:0007669"/>
    <property type="project" value="UniProtKB-ARBA"/>
</dbReference>
<dbReference type="GO" id="GO:0005509">
    <property type="term" value="F:calcium ion binding"/>
    <property type="evidence" value="ECO:0007669"/>
    <property type="project" value="InterPro"/>
</dbReference>
<sequence>MFGNSLVNHIGEQAHSNVPHWMAEMARADGRGFTLDGQFGFLRNFVQDLPPRPGWSFPGVDSLWDPGRGPFAEAGYDAVLVTPANFIQYQPPDRPYDGDNPGKESPLGATATLVEWLHTRAPGTPVYIYEGWAEMAGVARGFPPSRRGLRRYHAFNTGDYHDWYETLRDDLRAEQPEADVRLIPVARILGVLLGRGGPLEDMPAEALYVDDAPHGTPSLYFLAAMITYAAIYEAPPPAGYEPPESLHPDVVAAYPALASAIWDAVSGAGIFEEAAARPSAPDDTRTAEADAADDAAPAAEDPLPPRGRVALPEGGARPEGLPALAMNINGISDWSTQHPFIDRMKSARQWVGHLPGQWGGVTIEELRAEGVLDPDGWPLRIPERVERLESLLLTDQPEEATHLRGTYIVTWKGEGDLKLTGRAQRVRYGDHEAEFDYSPGEGAVGIALGATDPDDPIRDIHVIREDQRDLHEAGVIFNPAWIETVHDLRSIRFMDWMVTNGSPVQGWDDRPRTSDFSYTSWGVPLEVMLALANQIGVDPWFTMPHQADDAYIRRFAEAVRDGLDPRLKAHVEYSNEVWNFIFPQAEWAQAQADALWGRSEAGWMQYYGLRAAQVMTIWSDVFGDEVADRLVRVVATHTGWPGLEENILVAPLAYLQLGYAPAEVFDAYAVTGYFGYEMGGEEMAPQMDDWLERSEAQARAEGERQGLRRVALREYVRAHRYEAAVAPVALALLEGSLRELTDEIFPYQAAVAEASDLRLVMYEGGTHLTAQLPRVNDERLTGFFEYFNYTPEMAKLYETLLTGYVAAGGTLFNGFVDVAQPSKWGSWGALRHLQDDNPRWDMLANYNATGPSDWAPRDPEAFADGVLTRGGGGGETLQGTAQEDILLGGGGNDVLVSGGGDDHLHGGAGTDRAVLPGHRTDYVFSHEDGRLVADGPAGRVLLFSVERLGFAGAPGDDIATAGL</sequence>
<dbReference type="AlphaFoldDB" id="A0A1U7D3Y1"/>
<dbReference type="InterPro" id="IPR001343">
    <property type="entry name" value="Hemolysn_Ca-bd"/>
</dbReference>
<dbReference type="Gene3D" id="3.40.50.1110">
    <property type="entry name" value="SGNH hydrolase"/>
    <property type="match status" value="1"/>
</dbReference>
<evidence type="ECO:0008006" key="4">
    <source>
        <dbReference type="Google" id="ProtNLM"/>
    </source>
</evidence>